<reference evidence="2 3" key="1">
    <citation type="submission" date="2016-10" db="EMBL/GenBank/DDBJ databases">
        <authorList>
            <person name="de Groot N.N."/>
        </authorList>
    </citation>
    <scope>NUCLEOTIDE SEQUENCE [LARGE SCALE GENOMIC DNA]</scope>
    <source>
        <strain evidence="2 3">DSM 16619</strain>
    </source>
</reference>
<accession>A0A1G6PZ44</accession>
<feature type="compositionally biased region" description="Pro residues" evidence="1">
    <location>
        <begin position="227"/>
        <end position="236"/>
    </location>
</feature>
<proteinExistence type="predicted"/>
<dbReference type="Proteomes" id="UP000198781">
    <property type="component" value="Unassembled WGS sequence"/>
</dbReference>
<feature type="compositionally biased region" description="Pro residues" evidence="1">
    <location>
        <begin position="42"/>
        <end position="59"/>
    </location>
</feature>
<evidence type="ECO:0000313" key="3">
    <source>
        <dbReference type="Proteomes" id="UP000198781"/>
    </source>
</evidence>
<gene>
    <name evidence="2" type="ORF">SAMN05192589_103382</name>
</gene>
<dbReference type="OrthoDB" id="9181655at2"/>
<protein>
    <submittedName>
        <fullName evidence="2">Uncharacterized protein</fullName>
    </submittedName>
</protein>
<name>A0A1G6PZ44_9BURK</name>
<dbReference type="STRING" id="187868.SAMN05192589_103382"/>
<feature type="region of interest" description="Disordered" evidence="1">
    <location>
        <begin position="37"/>
        <end position="85"/>
    </location>
</feature>
<feature type="region of interest" description="Disordered" evidence="1">
    <location>
        <begin position="208"/>
        <end position="236"/>
    </location>
</feature>
<evidence type="ECO:0000313" key="2">
    <source>
        <dbReference type="EMBL" id="SDC85349.1"/>
    </source>
</evidence>
<organism evidence="2 3">
    <name type="scientific">Paracidovorax valerianellae</name>
    <dbReference type="NCBI Taxonomy" id="187868"/>
    <lineage>
        <taxon>Bacteria</taxon>
        <taxon>Pseudomonadati</taxon>
        <taxon>Pseudomonadota</taxon>
        <taxon>Betaproteobacteria</taxon>
        <taxon>Burkholderiales</taxon>
        <taxon>Comamonadaceae</taxon>
        <taxon>Paracidovorax</taxon>
    </lineage>
</organism>
<sequence>MSPESPSLTVPRAACGARRAGPAGLLLAVALLSAGCANEPPVVAPPPPPVEAPAPAAPPPKEEPDEPPPPVTEAPAKDNGSPRASIPRQMLQYADKARSMGTAELAAEITQLSNTQQPSPEKTLQLAIVLMHTRQAPDTARALGLVQRVMADNTAPAPTLHPLARLLEGRLLQQRRLEDQLDRQNQQLRDAQRRIDQLNDRLEAMRAIERSLNARPGGVNDPAKGAQPPPAAEPQR</sequence>
<evidence type="ECO:0000256" key="1">
    <source>
        <dbReference type="SAM" id="MobiDB-lite"/>
    </source>
</evidence>
<keyword evidence="3" id="KW-1185">Reference proteome</keyword>
<dbReference type="RefSeq" id="WP_092741732.1">
    <property type="nucleotide sequence ID" value="NZ_FMZC01000003.1"/>
</dbReference>
<dbReference type="AlphaFoldDB" id="A0A1G6PZ44"/>
<dbReference type="EMBL" id="FMZC01000003">
    <property type="protein sequence ID" value="SDC85349.1"/>
    <property type="molecule type" value="Genomic_DNA"/>
</dbReference>